<dbReference type="EMBL" id="JBHTJT010000006">
    <property type="protein sequence ID" value="MFD0978427.1"/>
    <property type="molecule type" value="Genomic_DNA"/>
</dbReference>
<sequence length="917" mass="98943">MPARSPRSPRSLPLPSALLAGLLSAGSLSAAPVEIDFQPPDIAPMEVCIARPADSVIFARWEGWDGGAFFTDDIGVVKSDLSRLEAVDAARWQDTLRAAYARLREVDPRYTETHALLDRIELLIATGAYAELESRRLVPELLDGIQTRSPRFQNAAAGFLADGIGVPRDPDRARQLLVASAYAGNADAILALTARVQDGETVPGWDVDPELAVTMAFGSLVGELNSTICDRIWRIAREFKNGEIVARSNAMAERWYRFAADLGDGAAAWKVVEFHLKSDGFRKDNDTLIRYLTQAADHGLTYAMVELGGLYERGAILPRDLDKARRLYKAALDPGQRQGLVRYALFLETHQEDFPGHEDERLDALRQISDLANPPGWVFTRLATGVLETKGRWAGEAEARALLERAAALGDTDGLSRLAAILFRDQHDPAATDRALDLLTRAVTHDGSISAMNDLSGAYMCRTKDAPRLDLARHWKAMEEGTGSVGPELSIDAVSIAGAVASMMDEAVLQTQALYGRPSSLAVYLSHLQATGDADPATLALWRGHAGGKDKALSRLARISLDLSASEEDRRSALGMLAEAARRGEADATLRLAGLLLEKDDAGAPEEALRLLHPLAERGSGDALSLMRELSGTGSEKEVFDRYAAIIDARGDFEALAFALPLLPPERRDDYLNRMVASMTCDFKSALRFGEAVSRIGRPQEARRWLEIAGQLGGDSAWSLIRMGDSYRDWFGAEASGEMMASYRNAWAAGAPLARHRLLERYAGPETLEYDPEAAAEVFAEALTTLEGEALASILGRLRGSTDEVQAAVFRHVDMAGPFARAAASGNAAAMREYGLFLRDGAADAGAMAEAMGWVSRAAEGGDAVAMFELSRAYAYGIGLSADAGAAGYWLSEAAAAGYPKAVELLGQMRPLQVASH</sequence>
<dbReference type="InterPro" id="IPR011990">
    <property type="entry name" value="TPR-like_helical_dom_sf"/>
</dbReference>
<evidence type="ECO:0000256" key="1">
    <source>
        <dbReference type="SAM" id="SignalP"/>
    </source>
</evidence>
<dbReference type="PANTHER" id="PTHR11102">
    <property type="entry name" value="SEL-1-LIKE PROTEIN"/>
    <property type="match status" value="1"/>
</dbReference>
<dbReference type="Pfam" id="PF08238">
    <property type="entry name" value="Sel1"/>
    <property type="match status" value="6"/>
</dbReference>
<dbReference type="Gene3D" id="1.25.40.10">
    <property type="entry name" value="Tetratricopeptide repeat domain"/>
    <property type="match status" value="3"/>
</dbReference>
<dbReference type="SMART" id="SM00671">
    <property type="entry name" value="SEL1"/>
    <property type="match status" value="6"/>
</dbReference>
<accession>A0ABW3IK07</accession>
<gene>
    <name evidence="2" type="ORF">ACFQ2S_02075</name>
</gene>
<feature type="signal peptide" evidence="1">
    <location>
        <begin position="1"/>
        <end position="30"/>
    </location>
</feature>
<evidence type="ECO:0000313" key="2">
    <source>
        <dbReference type="EMBL" id="MFD0978427.1"/>
    </source>
</evidence>
<dbReference type="PANTHER" id="PTHR11102:SF160">
    <property type="entry name" value="ERAD-ASSOCIATED E3 UBIQUITIN-PROTEIN LIGASE COMPONENT HRD3"/>
    <property type="match status" value="1"/>
</dbReference>
<proteinExistence type="predicted"/>
<dbReference type="SUPFAM" id="SSF81901">
    <property type="entry name" value="HCP-like"/>
    <property type="match status" value="2"/>
</dbReference>
<name>A0ABW3IK07_9RHOB</name>
<evidence type="ECO:0008006" key="4">
    <source>
        <dbReference type="Google" id="ProtNLM"/>
    </source>
</evidence>
<dbReference type="InterPro" id="IPR006597">
    <property type="entry name" value="Sel1-like"/>
</dbReference>
<dbReference type="InterPro" id="IPR050767">
    <property type="entry name" value="Sel1_AlgK"/>
</dbReference>
<organism evidence="2 3">
    <name type="scientific">Tropicimonas aquimaris</name>
    <dbReference type="NCBI Taxonomy" id="914152"/>
    <lineage>
        <taxon>Bacteria</taxon>
        <taxon>Pseudomonadati</taxon>
        <taxon>Pseudomonadota</taxon>
        <taxon>Alphaproteobacteria</taxon>
        <taxon>Rhodobacterales</taxon>
        <taxon>Roseobacteraceae</taxon>
        <taxon>Tropicimonas</taxon>
    </lineage>
</organism>
<keyword evidence="3" id="KW-1185">Reference proteome</keyword>
<evidence type="ECO:0000313" key="3">
    <source>
        <dbReference type="Proteomes" id="UP001597108"/>
    </source>
</evidence>
<dbReference type="Proteomes" id="UP001597108">
    <property type="component" value="Unassembled WGS sequence"/>
</dbReference>
<feature type="chain" id="PRO_5046951253" description="Sel1 repeat family protein" evidence="1">
    <location>
        <begin position="31"/>
        <end position="917"/>
    </location>
</feature>
<reference evidence="3" key="1">
    <citation type="journal article" date="2019" name="Int. J. Syst. Evol. Microbiol.">
        <title>The Global Catalogue of Microorganisms (GCM) 10K type strain sequencing project: providing services to taxonomists for standard genome sequencing and annotation.</title>
        <authorList>
            <consortium name="The Broad Institute Genomics Platform"/>
            <consortium name="The Broad Institute Genome Sequencing Center for Infectious Disease"/>
            <person name="Wu L."/>
            <person name="Ma J."/>
        </authorList>
    </citation>
    <scope>NUCLEOTIDE SEQUENCE [LARGE SCALE GENOMIC DNA]</scope>
    <source>
        <strain evidence="3">CCUG 60524</strain>
    </source>
</reference>
<comment type="caution">
    <text evidence="2">The sequence shown here is derived from an EMBL/GenBank/DDBJ whole genome shotgun (WGS) entry which is preliminary data.</text>
</comment>
<dbReference type="RefSeq" id="WP_386072303.1">
    <property type="nucleotide sequence ID" value="NZ_JBHTJT010000006.1"/>
</dbReference>
<protein>
    <recommendedName>
        <fullName evidence="4">Sel1 repeat family protein</fullName>
    </recommendedName>
</protein>
<keyword evidence="1" id="KW-0732">Signal</keyword>